<evidence type="ECO:0000256" key="3">
    <source>
        <dbReference type="ARBA" id="ARBA00022729"/>
    </source>
</evidence>
<sequence length="350" mass="37624">MQSCLRLAASLLSAALLCLPAPGAAQTASPAKKELLKFNWGAPTADYYALYVAKDQKLFEEVGLEPNFYFFPSGAPLLAGLKSKSLDVITTGLATVFALGQNVPLKLIYWELDHAATEGLVVDPAAGIKSYKDIAKAKAIGAPSGTCAQVSLVLMAKELNLKYSDLNIINIAPPLYGNAFKSKSIQAAVAWSPYSSILNADQLPVVNWASDYTPDQGVCPGLTGVRTEFMQQHPDIGLKLVQVQAKAMDMIRKDPELGIGVLMKYLSVSREVAKHIYDREFSRIPTYAQQIDPASPYSLAAKDAGLARKLLIASQALAEVGTIPAPLTPQAIAEAIDPSAIQRYMKGERK</sequence>
<evidence type="ECO:0000259" key="5">
    <source>
        <dbReference type="Pfam" id="PF09084"/>
    </source>
</evidence>
<dbReference type="AlphaFoldDB" id="A0A0C6PBK9"/>
<dbReference type="EMBL" id="HE965806">
    <property type="protein sequence ID" value="CCJ56023.1"/>
    <property type="molecule type" value="Genomic_DNA"/>
</dbReference>
<evidence type="ECO:0000256" key="4">
    <source>
        <dbReference type="SAM" id="SignalP"/>
    </source>
</evidence>
<protein>
    <submittedName>
        <fullName evidence="6">Putative transport system periplasmic protein</fullName>
    </submittedName>
</protein>
<feature type="signal peptide" evidence="4">
    <location>
        <begin position="1"/>
        <end position="27"/>
    </location>
</feature>
<dbReference type="GO" id="GO:0042597">
    <property type="term" value="C:periplasmic space"/>
    <property type="evidence" value="ECO:0007669"/>
    <property type="project" value="UniProtKB-SubCell"/>
</dbReference>
<proteinExistence type="inferred from homology"/>
<organism evidence="6 7">
    <name type="scientific">Bordetella bronchiseptica 253</name>
    <dbReference type="NCBI Taxonomy" id="568707"/>
    <lineage>
        <taxon>Bacteria</taxon>
        <taxon>Pseudomonadati</taxon>
        <taxon>Pseudomonadota</taxon>
        <taxon>Betaproteobacteria</taxon>
        <taxon>Burkholderiales</taxon>
        <taxon>Alcaligenaceae</taxon>
        <taxon>Bordetella</taxon>
    </lineage>
</organism>
<accession>A0A0C6PBK9</accession>
<evidence type="ECO:0000313" key="7">
    <source>
        <dbReference type="Proteomes" id="UP000007564"/>
    </source>
</evidence>
<dbReference type="RefSeq" id="WP_015064945.1">
    <property type="nucleotide sequence ID" value="NC_019382.1"/>
</dbReference>
<dbReference type="Proteomes" id="UP000007564">
    <property type="component" value="Chromosome"/>
</dbReference>
<dbReference type="Pfam" id="PF09084">
    <property type="entry name" value="NMT1"/>
    <property type="match status" value="1"/>
</dbReference>
<dbReference type="OrthoDB" id="9134331at2"/>
<feature type="domain" description="SsuA/THI5-like" evidence="5">
    <location>
        <begin position="47"/>
        <end position="256"/>
    </location>
</feature>
<comment type="similarity">
    <text evidence="2">Belongs to the bacterial solute-binding protein SsuA/TauA family.</text>
</comment>
<evidence type="ECO:0000313" key="6">
    <source>
        <dbReference type="EMBL" id="CCJ56023.1"/>
    </source>
</evidence>
<dbReference type="PANTHER" id="PTHR30024:SF47">
    <property type="entry name" value="TAURINE-BINDING PERIPLASMIC PROTEIN"/>
    <property type="match status" value="1"/>
</dbReference>
<dbReference type="KEGG" id="bbh:BN112_4109"/>
<evidence type="ECO:0000256" key="1">
    <source>
        <dbReference type="ARBA" id="ARBA00004418"/>
    </source>
</evidence>
<dbReference type="SUPFAM" id="SSF53850">
    <property type="entry name" value="Periplasmic binding protein-like II"/>
    <property type="match status" value="1"/>
</dbReference>
<gene>
    <name evidence="6" type="ORF">BN112_4109</name>
</gene>
<name>A0A0C6PBK9_BORBO</name>
<dbReference type="HOGENOM" id="CLU_791471_0_0_4"/>
<comment type="subcellular location">
    <subcellularLocation>
        <location evidence="1">Periplasm</location>
    </subcellularLocation>
</comment>
<evidence type="ECO:0000256" key="2">
    <source>
        <dbReference type="ARBA" id="ARBA00010742"/>
    </source>
</evidence>
<dbReference type="PANTHER" id="PTHR30024">
    <property type="entry name" value="ALIPHATIC SULFONATES-BINDING PROTEIN-RELATED"/>
    <property type="match status" value="1"/>
</dbReference>
<dbReference type="InterPro" id="IPR015168">
    <property type="entry name" value="SsuA/THI5"/>
</dbReference>
<keyword evidence="3 4" id="KW-0732">Signal</keyword>
<feature type="chain" id="PRO_5002190092" evidence="4">
    <location>
        <begin position="28"/>
        <end position="350"/>
    </location>
</feature>
<dbReference type="Gene3D" id="3.40.190.10">
    <property type="entry name" value="Periplasmic binding protein-like II"/>
    <property type="match status" value="2"/>
</dbReference>
<reference evidence="6 7" key="1">
    <citation type="journal article" date="2012" name="BMC Genomics">
        <title>Comparative genomics of the classical Bordetella subspecies: the evolution and exchange of virulence-associated diversity amongst closely related pathogens.</title>
        <authorList>
            <person name="Park J."/>
            <person name="Zhang Y."/>
            <person name="Buboltz A.M."/>
            <person name="Zhang X."/>
            <person name="Schuster S.C."/>
            <person name="Ahuja U."/>
            <person name="Liu M."/>
            <person name="Miller J.F."/>
            <person name="Sebaihia M."/>
            <person name="Bentley S.D."/>
            <person name="Parkhill J."/>
            <person name="Harvill E.T."/>
        </authorList>
    </citation>
    <scope>NUCLEOTIDE SEQUENCE [LARGE SCALE GENOMIC DNA]</scope>
    <source>
        <strain evidence="6 7">253</strain>
    </source>
</reference>